<keyword evidence="1" id="KW-0472">Membrane</keyword>
<protein>
    <submittedName>
        <fullName evidence="2">Uncharacterized protein</fullName>
    </submittedName>
</protein>
<reference evidence="2 3" key="4">
    <citation type="journal article" date="2011" name="BMC Genomics">
        <title>RNA-Seq improves annotation of protein-coding genes in the cucumber genome.</title>
        <authorList>
            <person name="Li Z."/>
            <person name="Zhang Z."/>
            <person name="Yan P."/>
            <person name="Huang S."/>
            <person name="Fei Z."/>
            <person name="Lin K."/>
        </authorList>
    </citation>
    <scope>NUCLEOTIDE SEQUENCE [LARGE SCALE GENOMIC DNA]</scope>
    <source>
        <strain evidence="3">cv. 9930</strain>
    </source>
</reference>
<sequence>MKTMRRMDIPWSGFFSLQQIKVEEKRLCDFGANLTVKLPDEGDDYLSGCEEDLEFQNQRKKAINYEIVILSQLLSCTSLSNPNSSLFHNATPSNFPSIIHYFPPFSEPLWILLISKLLLSFITCSLLILVLCKTTFLFHFNMLISSVPKKPG</sequence>
<keyword evidence="1" id="KW-1133">Transmembrane helix</keyword>
<gene>
    <name evidence="2" type="ORF">Csa_3G435000</name>
</gene>
<keyword evidence="3" id="KW-1185">Reference proteome</keyword>
<evidence type="ECO:0000313" key="2">
    <source>
        <dbReference type="EMBL" id="KGN58019.1"/>
    </source>
</evidence>
<accession>A0A0A0LAS4</accession>
<name>A0A0A0LAS4_CUCSA</name>
<reference evidence="2 3" key="3">
    <citation type="journal article" date="2010" name="BMC Genomics">
        <title>Transcriptome sequencing and comparative analysis of cucumber flowers with different sex types.</title>
        <authorList>
            <person name="Guo S."/>
            <person name="Zheng Y."/>
            <person name="Joung J.G."/>
            <person name="Liu S."/>
            <person name="Zhang Z."/>
            <person name="Crasta O.R."/>
            <person name="Sobral B.W."/>
            <person name="Xu Y."/>
            <person name="Huang S."/>
            <person name="Fei Z."/>
        </authorList>
    </citation>
    <scope>NUCLEOTIDE SEQUENCE [LARGE SCALE GENOMIC DNA]</scope>
    <source>
        <strain evidence="3">cv. 9930</strain>
    </source>
</reference>
<dbReference type="AlphaFoldDB" id="A0A0A0LAS4"/>
<dbReference type="Gramene" id="KGN58019">
    <property type="protein sequence ID" value="KGN58019"/>
    <property type="gene ID" value="Csa_3G435000"/>
</dbReference>
<evidence type="ECO:0000256" key="1">
    <source>
        <dbReference type="SAM" id="Phobius"/>
    </source>
</evidence>
<evidence type="ECO:0000313" key="3">
    <source>
        <dbReference type="Proteomes" id="UP000029981"/>
    </source>
</evidence>
<dbReference type="Proteomes" id="UP000029981">
    <property type="component" value="Chromosome 3"/>
</dbReference>
<reference evidence="2 3" key="2">
    <citation type="journal article" date="2009" name="PLoS ONE">
        <title>An integrated genetic and cytogenetic map of the cucumber genome.</title>
        <authorList>
            <person name="Ren Y."/>
            <person name="Zhang Z."/>
            <person name="Liu J."/>
            <person name="Staub J.E."/>
            <person name="Han Y."/>
            <person name="Cheng Z."/>
            <person name="Li X."/>
            <person name="Lu J."/>
            <person name="Miao H."/>
            <person name="Kang H."/>
            <person name="Xie B."/>
            <person name="Gu X."/>
            <person name="Wang X."/>
            <person name="Du Y."/>
            <person name="Jin W."/>
            <person name="Huang S."/>
        </authorList>
    </citation>
    <scope>NUCLEOTIDE SEQUENCE [LARGE SCALE GENOMIC DNA]</scope>
    <source>
        <strain evidence="3">cv. 9930</strain>
    </source>
</reference>
<proteinExistence type="predicted"/>
<feature type="transmembrane region" description="Helical" evidence="1">
    <location>
        <begin position="109"/>
        <end position="132"/>
    </location>
</feature>
<dbReference type="EMBL" id="CM002924">
    <property type="protein sequence ID" value="KGN58019.1"/>
    <property type="molecule type" value="Genomic_DNA"/>
</dbReference>
<reference evidence="2 3" key="1">
    <citation type="journal article" date="2009" name="Nat. Genet.">
        <title>The genome of the cucumber, Cucumis sativus L.</title>
        <authorList>
            <person name="Huang S."/>
            <person name="Li R."/>
            <person name="Zhang Z."/>
            <person name="Li L."/>
            <person name="Gu X."/>
            <person name="Fan W."/>
            <person name="Lucas W.J."/>
            <person name="Wang X."/>
            <person name="Xie B."/>
            <person name="Ni P."/>
            <person name="Ren Y."/>
            <person name="Zhu H."/>
            <person name="Li J."/>
            <person name="Lin K."/>
            <person name="Jin W."/>
            <person name="Fei Z."/>
            <person name="Li G."/>
            <person name="Staub J."/>
            <person name="Kilian A."/>
            <person name="van der Vossen E.A."/>
            <person name="Wu Y."/>
            <person name="Guo J."/>
            <person name="He J."/>
            <person name="Jia Z."/>
            <person name="Ren Y."/>
            <person name="Tian G."/>
            <person name="Lu Y."/>
            <person name="Ruan J."/>
            <person name="Qian W."/>
            <person name="Wang M."/>
            <person name="Huang Q."/>
            <person name="Li B."/>
            <person name="Xuan Z."/>
            <person name="Cao J."/>
            <person name="Asan"/>
            <person name="Wu Z."/>
            <person name="Zhang J."/>
            <person name="Cai Q."/>
            <person name="Bai Y."/>
            <person name="Zhao B."/>
            <person name="Han Y."/>
            <person name="Li Y."/>
            <person name="Li X."/>
            <person name="Wang S."/>
            <person name="Shi Q."/>
            <person name="Liu S."/>
            <person name="Cho W.K."/>
            <person name="Kim J.Y."/>
            <person name="Xu Y."/>
            <person name="Heller-Uszynska K."/>
            <person name="Miao H."/>
            <person name="Cheng Z."/>
            <person name="Zhang S."/>
            <person name="Wu J."/>
            <person name="Yang Y."/>
            <person name="Kang H."/>
            <person name="Li M."/>
            <person name="Liang H."/>
            <person name="Ren X."/>
            <person name="Shi Z."/>
            <person name="Wen M."/>
            <person name="Jian M."/>
            <person name="Yang H."/>
            <person name="Zhang G."/>
            <person name="Yang Z."/>
            <person name="Chen R."/>
            <person name="Liu S."/>
            <person name="Li J."/>
            <person name="Ma L."/>
            <person name="Liu H."/>
            <person name="Zhou Y."/>
            <person name="Zhao J."/>
            <person name="Fang X."/>
            <person name="Li G."/>
            <person name="Fang L."/>
            <person name="Li Y."/>
            <person name="Liu D."/>
            <person name="Zheng H."/>
            <person name="Zhang Y."/>
            <person name="Qin N."/>
            <person name="Li Z."/>
            <person name="Yang G."/>
            <person name="Yang S."/>
            <person name="Bolund L."/>
            <person name="Kristiansen K."/>
            <person name="Zheng H."/>
            <person name="Li S."/>
            <person name="Zhang X."/>
            <person name="Yang H."/>
            <person name="Wang J."/>
            <person name="Sun R."/>
            <person name="Zhang B."/>
            <person name="Jiang S."/>
            <person name="Wang J."/>
            <person name="Du Y."/>
            <person name="Li S."/>
        </authorList>
    </citation>
    <scope>NUCLEOTIDE SEQUENCE [LARGE SCALE GENOMIC DNA]</scope>
    <source>
        <strain evidence="3">cv. 9930</strain>
    </source>
</reference>
<keyword evidence="1" id="KW-0812">Transmembrane</keyword>
<organism evidence="2 3">
    <name type="scientific">Cucumis sativus</name>
    <name type="common">Cucumber</name>
    <dbReference type="NCBI Taxonomy" id="3659"/>
    <lineage>
        <taxon>Eukaryota</taxon>
        <taxon>Viridiplantae</taxon>
        <taxon>Streptophyta</taxon>
        <taxon>Embryophyta</taxon>
        <taxon>Tracheophyta</taxon>
        <taxon>Spermatophyta</taxon>
        <taxon>Magnoliopsida</taxon>
        <taxon>eudicotyledons</taxon>
        <taxon>Gunneridae</taxon>
        <taxon>Pentapetalae</taxon>
        <taxon>rosids</taxon>
        <taxon>fabids</taxon>
        <taxon>Cucurbitales</taxon>
        <taxon>Cucurbitaceae</taxon>
        <taxon>Benincaseae</taxon>
        <taxon>Cucumis</taxon>
    </lineage>
</organism>